<proteinExistence type="predicted"/>
<evidence type="ECO:0000313" key="3">
    <source>
        <dbReference type="Proteomes" id="UP000777482"/>
    </source>
</evidence>
<feature type="compositionally biased region" description="Basic and acidic residues" evidence="1">
    <location>
        <begin position="57"/>
        <end position="69"/>
    </location>
</feature>
<keyword evidence="3" id="KW-1185">Reference proteome</keyword>
<protein>
    <submittedName>
        <fullName evidence="2">Uncharacterized protein</fullName>
    </submittedName>
</protein>
<feature type="compositionally biased region" description="Acidic residues" evidence="1">
    <location>
        <begin position="70"/>
        <end position="112"/>
    </location>
</feature>
<reference evidence="2 3" key="1">
    <citation type="submission" date="2020-11" db="EMBL/GenBank/DDBJ databases">
        <title>Kefir isolates.</title>
        <authorList>
            <person name="Marcisauskas S."/>
            <person name="Kim Y."/>
            <person name="Blasche S."/>
        </authorList>
    </citation>
    <scope>NUCLEOTIDE SEQUENCE [LARGE SCALE GENOMIC DNA]</scope>
    <source>
        <strain evidence="2 3">KR</strain>
    </source>
</reference>
<name>A0A9P6W5F9_RHOMI</name>
<comment type="caution">
    <text evidence="2">The sequence shown here is derived from an EMBL/GenBank/DDBJ whole genome shotgun (WGS) entry which is preliminary data.</text>
</comment>
<dbReference type="Proteomes" id="UP000777482">
    <property type="component" value="Unassembled WGS sequence"/>
</dbReference>
<feature type="region of interest" description="Disordered" evidence="1">
    <location>
        <begin position="227"/>
        <end position="316"/>
    </location>
</feature>
<feature type="compositionally biased region" description="Low complexity" evidence="1">
    <location>
        <begin position="199"/>
        <end position="213"/>
    </location>
</feature>
<feature type="compositionally biased region" description="Low complexity" evidence="1">
    <location>
        <begin position="1"/>
        <end position="11"/>
    </location>
</feature>
<organism evidence="2 3">
    <name type="scientific">Rhodotorula mucilaginosa</name>
    <name type="common">Yeast</name>
    <name type="synonym">Rhodotorula rubra</name>
    <dbReference type="NCBI Taxonomy" id="5537"/>
    <lineage>
        <taxon>Eukaryota</taxon>
        <taxon>Fungi</taxon>
        <taxon>Dikarya</taxon>
        <taxon>Basidiomycota</taxon>
        <taxon>Pucciniomycotina</taxon>
        <taxon>Microbotryomycetes</taxon>
        <taxon>Sporidiobolales</taxon>
        <taxon>Sporidiobolaceae</taxon>
        <taxon>Rhodotorula</taxon>
    </lineage>
</organism>
<dbReference type="OrthoDB" id="2537607at2759"/>
<feature type="region of interest" description="Disordered" evidence="1">
    <location>
        <begin position="138"/>
        <end position="213"/>
    </location>
</feature>
<gene>
    <name evidence="2" type="ORF">C6P46_002947</name>
</gene>
<dbReference type="AlphaFoldDB" id="A0A9P6W5F9"/>
<evidence type="ECO:0000256" key="1">
    <source>
        <dbReference type="SAM" id="MobiDB-lite"/>
    </source>
</evidence>
<evidence type="ECO:0000313" key="2">
    <source>
        <dbReference type="EMBL" id="KAG0663104.1"/>
    </source>
</evidence>
<feature type="compositionally biased region" description="Basic and acidic residues" evidence="1">
    <location>
        <begin position="157"/>
        <end position="171"/>
    </location>
</feature>
<sequence>MSAPYSYSSGSESDDDAPEVVSQASARQGRKEQERLARLANEQAAKARKQAKAKATSSKDVKGKAKAVEPEVDEEEEAFDEDAAEYEDDEEEYEGADVLDGDEEADAEEELAAAEAPLQIGKKTTYLDDSLFAEAAAHYAPGDRVPPGQGKKSQRKAAKEEKQRKREEIARRKAQVGQGGQQQVGDITLQHLPTSSVGPASLSSTSLPSHSSAAKFVAKRLYSKKRQVAVLDQGRPQHQDRNPKKQKGMSLESKILLGLADPEDAESAKDKERRRKKSLLLQAEGQRKSATVARPLASARRGSKPAANFAVSSFSG</sequence>
<feature type="region of interest" description="Disordered" evidence="1">
    <location>
        <begin position="1"/>
        <end position="120"/>
    </location>
</feature>
<dbReference type="EMBL" id="PUHQ01000022">
    <property type="protein sequence ID" value="KAG0663104.1"/>
    <property type="molecule type" value="Genomic_DNA"/>
</dbReference>
<accession>A0A9P6W5F9</accession>